<dbReference type="Gene3D" id="3.40.50.2000">
    <property type="entry name" value="Glycogen Phosphorylase B"/>
    <property type="match status" value="2"/>
</dbReference>
<gene>
    <name evidence="2" type="ORF">DXH78_00155</name>
</gene>
<keyword evidence="2" id="KW-0808">Transferase</keyword>
<dbReference type="RefSeq" id="WP_115515164.1">
    <property type="nucleotide sequence ID" value="NZ_QRGO01000001.1"/>
</dbReference>
<dbReference type="AlphaFoldDB" id="A0A371B6C3"/>
<organism evidence="2 3">
    <name type="scientific">Undibacter mobilis</name>
    <dbReference type="NCBI Taxonomy" id="2292256"/>
    <lineage>
        <taxon>Bacteria</taxon>
        <taxon>Pseudomonadati</taxon>
        <taxon>Pseudomonadota</taxon>
        <taxon>Alphaproteobacteria</taxon>
        <taxon>Hyphomicrobiales</taxon>
        <taxon>Nitrobacteraceae</taxon>
        <taxon>Undibacter</taxon>
    </lineage>
</organism>
<feature type="domain" description="Glycosyltransferase subfamily 4-like N-terminal" evidence="1">
    <location>
        <begin position="42"/>
        <end position="241"/>
    </location>
</feature>
<evidence type="ECO:0000313" key="3">
    <source>
        <dbReference type="Proteomes" id="UP000263993"/>
    </source>
</evidence>
<evidence type="ECO:0000259" key="1">
    <source>
        <dbReference type="Pfam" id="PF13439"/>
    </source>
</evidence>
<dbReference type="InterPro" id="IPR028098">
    <property type="entry name" value="Glyco_trans_4-like_N"/>
</dbReference>
<protein>
    <submittedName>
        <fullName evidence="2">Glycosyltransferase</fullName>
    </submittedName>
</protein>
<dbReference type="PANTHER" id="PTHR12526">
    <property type="entry name" value="GLYCOSYLTRANSFERASE"/>
    <property type="match status" value="1"/>
</dbReference>
<keyword evidence="3" id="KW-1185">Reference proteome</keyword>
<dbReference type="CDD" id="cd03825">
    <property type="entry name" value="GT4_WcaC-like"/>
    <property type="match status" value="1"/>
</dbReference>
<dbReference type="SUPFAM" id="SSF53756">
    <property type="entry name" value="UDP-Glycosyltransferase/glycogen phosphorylase"/>
    <property type="match status" value="1"/>
</dbReference>
<comment type="caution">
    <text evidence="2">The sequence shown here is derived from an EMBL/GenBank/DDBJ whole genome shotgun (WGS) entry which is preliminary data.</text>
</comment>
<reference evidence="3" key="1">
    <citation type="submission" date="2018-08" db="EMBL/GenBank/DDBJ databases">
        <authorList>
            <person name="Kim S.-J."/>
            <person name="Jung G.-Y."/>
        </authorList>
    </citation>
    <scope>NUCLEOTIDE SEQUENCE [LARGE SCALE GENOMIC DNA]</scope>
    <source>
        <strain evidence="3">GY_H</strain>
    </source>
</reference>
<dbReference type="Pfam" id="PF13439">
    <property type="entry name" value="Glyco_transf_4"/>
    <property type="match status" value="1"/>
</dbReference>
<dbReference type="GO" id="GO:0016757">
    <property type="term" value="F:glycosyltransferase activity"/>
    <property type="evidence" value="ECO:0007669"/>
    <property type="project" value="TreeGrafter"/>
</dbReference>
<proteinExistence type="predicted"/>
<sequence>MGGHHVSAVAPALRRGAAEWRCKVSRLLTSSILHFSTADNEGGSARSAYRIHSGLRQRGHQSRMLVRDRALDDPDIDTVSGNRFLRRCDDLANRVTWRLGLQYQVVPSALRVLRHPWTQSPDIIQLYNTHGGYFTPWIIPTLARRAPLVWRLSDMWPMTGHCAYAGPCERWQSGCGSCPDLGTYPAIGVDFTAILWRQKRWLYDGTSLTVVAPSSWIEAIARKSPLFAGADVRLIPNGLDMKEFRPPARAVAREHFGVPPGATAILFAPHVAGDNKRKGGDLLEAALRKIGPRDDIVLLVAGNNSEWWVGRVPQRVVPLGFLRGETLMAMANAAADFVVVPSAVENLPNGVIEAFACERPVIAFDAGGMRDAVRDGETGLLVPGFDVDLLAAAIIRMAGDAEARQGMGERALTLAKREFSADTEISRFESLYASLREKWAA</sequence>
<dbReference type="OrthoDB" id="9781738at2"/>
<name>A0A371B6C3_9BRAD</name>
<accession>A0A371B6C3</accession>
<dbReference type="Proteomes" id="UP000263993">
    <property type="component" value="Unassembled WGS sequence"/>
</dbReference>
<dbReference type="PANTHER" id="PTHR12526:SF635">
    <property type="entry name" value="GLYCOSYL TRANSFERASE GROUP 1"/>
    <property type="match status" value="1"/>
</dbReference>
<dbReference type="EMBL" id="QRGO01000001">
    <property type="protein sequence ID" value="RDV03136.1"/>
    <property type="molecule type" value="Genomic_DNA"/>
</dbReference>
<evidence type="ECO:0000313" key="2">
    <source>
        <dbReference type="EMBL" id="RDV03136.1"/>
    </source>
</evidence>
<dbReference type="Pfam" id="PF13692">
    <property type="entry name" value="Glyco_trans_1_4"/>
    <property type="match status" value="1"/>
</dbReference>